<organism evidence="1 2">
    <name type="scientific">Sclerotinia borealis (strain F-4128)</name>
    <dbReference type="NCBI Taxonomy" id="1432307"/>
    <lineage>
        <taxon>Eukaryota</taxon>
        <taxon>Fungi</taxon>
        <taxon>Dikarya</taxon>
        <taxon>Ascomycota</taxon>
        <taxon>Pezizomycotina</taxon>
        <taxon>Leotiomycetes</taxon>
        <taxon>Helotiales</taxon>
        <taxon>Sclerotiniaceae</taxon>
        <taxon>Sclerotinia</taxon>
    </lineage>
</organism>
<dbReference type="HOGENOM" id="CLU_858316_0_0_1"/>
<dbReference type="AlphaFoldDB" id="W9CAE7"/>
<comment type="caution">
    <text evidence="1">The sequence shown here is derived from an EMBL/GenBank/DDBJ whole genome shotgun (WGS) entry which is preliminary data.</text>
</comment>
<proteinExistence type="predicted"/>
<name>W9CAE7_SCLBF</name>
<keyword evidence="2" id="KW-1185">Reference proteome</keyword>
<reference evidence="1 2" key="1">
    <citation type="journal article" date="2014" name="Genome Announc.">
        <title>Draft genome sequence of Sclerotinia borealis, a psychrophilic plant pathogenic fungus.</title>
        <authorList>
            <person name="Mardanov A.V."/>
            <person name="Beletsky A.V."/>
            <person name="Kadnikov V.V."/>
            <person name="Ignatov A.N."/>
            <person name="Ravin N.V."/>
        </authorList>
    </citation>
    <scope>NUCLEOTIDE SEQUENCE [LARGE SCALE GENOMIC DNA]</scope>
    <source>
        <strain evidence="2">F-4157</strain>
    </source>
</reference>
<dbReference type="EMBL" id="AYSA01000452">
    <property type="protein sequence ID" value="ESZ91824.1"/>
    <property type="molecule type" value="Genomic_DNA"/>
</dbReference>
<accession>W9CAE7</accession>
<protein>
    <submittedName>
        <fullName evidence="1">Uncharacterized protein</fullName>
    </submittedName>
</protein>
<evidence type="ECO:0000313" key="2">
    <source>
        <dbReference type="Proteomes" id="UP000019487"/>
    </source>
</evidence>
<evidence type="ECO:0000313" key="1">
    <source>
        <dbReference type="EMBL" id="ESZ91824.1"/>
    </source>
</evidence>
<sequence>MVELTRQERSQAAIKSWAKRRQKAAIGEASVSCIKEKPTKVKKSRQATKVLTERKQREAKALEKAEELGVEKRYNKTASPREYHAMINETKAIVAASVAEAVVGSLLTQRQRDHLFEEILARQHRDEELQVKFATELHLQKLAIDTSNNKQHQILKYGSIQNAMIPVGQDNTRYKDDLREDHNVFNMAQRMAFSSAMSQGTSPQNTFPGCRNANVECIPQMLPGLNDSPSFTEPEVMISGASVQFIDANPFSKITQKEAIENEGATRLPHEPFFGDAAFGNIEREPVQITTTHWKAPAFIPEWHSETTCLGAQQLQSPTLSPEL</sequence>
<dbReference type="Proteomes" id="UP000019487">
    <property type="component" value="Unassembled WGS sequence"/>
</dbReference>
<gene>
    <name evidence="1" type="ORF">SBOR_7776</name>
</gene>